<evidence type="ECO:0000313" key="7">
    <source>
        <dbReference type="EMBL" id="MBW4466907.1"/>
    </source>
</evidence>
<sequence>MSRVQIYRAELAHRQSHRLWGYLGLAVGLHLLGAATVAFWQPLLLKPQVADPTPLEFVYVDPQTPRKPPSNSPRQAQTNSTAGGTRNPDRPVQSAPRPDSPSNLPLNSPPNSSLNSPAVRSAPSQSAAQPASPVPAPAPAPAPAPPTAESQPSTAIARSTRPVPQPLPSLAAPSPATSSPATSSPARPAPRRAVSNSASNSAAPNAAAAGGATQLGNHSVSLERGGAAPLNPDRTAIGAGIDAAQDDVWGGYLAILNRSVELNWSQVSVSATSRTRVQFRVDRQGQLVALQVLERSGNEVADQAALRAVRAAAPFAPLPQNAPEDLLIVNFTFTQWLNPGAP</sequence>
<feature type="compositionally biased region" description="Pro residues" evidence="5">
    <location>
        <begin position="132"/>
        <end position="146"/>
    </location>
</feature>
<keyword evidence="3 6" id="KW-1133">Transmembrane helix</keyword>
<evidence type="ECO:0000256" key="5">
    <source>
        <dbReference type="SAM" id="MobiDB-lite"/>
    </source>
</evidence>
<keyword evidence="2 6" id="KW-0812">Transmembrane</keyword>
<evidence type="ECO:0000256" key="2">
    <source>
        <dbReference type="ARBA" id="ARBA00022692"/>
    </source>
</evidence>
<dbReference type="SUPFAM" id="SSF74653">
    <property type="entry name" value="TolA/TonB C-terminal domain"/>
    <property type="match status" value="1"/>
</dbReference>
<feature type="compositionally biased region" description="Low complexity" evidence="5">
    <location>
        <begin position="100"/>
        <end position="131"/>
    </location>
</feature>
<dbReference type="InterPro" id="IPR006260">
    <property type="entry name" value="TonB/TolA_C"/>
</dbReference>
<protein>
    <submittedName>
        <fullName evidence="7">TonB family protein</fullName>
    </submittedName>
</protein>
<name>A0A951U6U7_9CYAN</name>
<evidence type="ECO:0000256" key="4">
    <source>
        <dbReference type="ARBA" id="ARBA00023136"/>
    </source>
</evidence>
<comment type="caution">
    <text evidence="7">The sequence shown here is derived from an EMBL/GenBank/DDBJ whole genome shotgun (WGS) entry which is preliminary data.</text>
</comment>
<feature type="transmembrane region" description="Helical" evidence="6">
    <location>
        <begin position="20"/>
        <end position="40"/>
    </location>
</feature>
<comment type="subcellular location">
    <subcellularLocation>
        <location evidence="1">Membrane</location>
        <topology evidence="1">Single-pass membrane protein</topology>
    </subcellularLocation>
</comment>
<evidence type="ECO:0000313" key="8">
    <source>
        <dbReference type="Proteomes" id="UP000707356"/>
    </source>
</evidence>
<evidence type="ECO:0000256" key="3">
    <source>
        <dbReference type="ARBA" id="ARBA00022989"/>
    </source>
</evidence>
<dbReference type="Pfam" id="PF13103">
    <property type="entry name" value="TonB_2"/>
    <property type="match status" value="1"/>
</dbReference>
<feature type="compositionally biased region" description="Polar residues" evidence="5">
    <location>
        <begin position="72"/>
        <end position="84"/>
    </location>
</feature>
<organism evidence="7 8">
    <name type="scientific">Pegethrix bostrychoides GSE-TBD4-15B</name>
    <dbReference type="NCBI Taxonomy" id="2839662"/>
    <lineage>
        <taxon>Bacteria</taxon>
        <taxon>Bacillati</taxon>
        <taxon>Cyanobacteriota</taxon>
        <taxon>Cyanophyceae</taxon>
        <taxon>Oculatellales</taxon>
        <taxon>Oculatellaceae</taxon>
        <taxon>Pegethrix</taxon>
    </lineage>
</organism>
<proteinExistence type="predicted"/>
<gene>
    <name evidence="7" type="ORF">KME07_15895</name>
</gene>
<dbReference type="EMBL" id="JAHHHV010000071">
    <property type="protein sequence ID" value="MBW4466907.1"/>
    <property type="molecule type" value="Genomic_DNA"/>
</dbReference>
<evidence type="ECO:0000256" key="6">
    <source>
        <dbReference type="SAM" id="Phobius"/>
    </source>
</evidence>
<keyword evidence="4 6" id="KW-0472">Membrane</keyword>
<reference evidence="7" key="2">
    <citation type="journal article" date="2022" name="Microbiol. Resour. Announc.">
        <title>Metagenome Sequencing to Explore Phylogenomics of Terrestrial Cyanobacteria.</title>
        <authorList>
            <person name="Ward R.D."/>
            <person name="Stajich J.E."/>
            <person name="Johansen J.R."/>
            <person name="Huntemann M."/>
            <person name="Clum A."/>
            <person name="Foster B."/>
            <person name="Foster B."/>
            <person name="Roux S."/>
            <person name="Palaniappan K."/>
            <person name="Varghese N."/>
            <person name="Mukherjee S."/>
            <person name="Reddy T.B.K."/>
            <person name="Daum C."/>
            <person name="Copeland A."/>
            <person name="Chen I.A."/>
            <person name="Ivanova N.N."/>
            <person name="Kyrpides N.C."/>
            <person name="Shapiro N."/>
            <person name="Eloe-Fadrosh E.A."/>
            <person name="Pietrasiak N."/>
        </authorList>
    </citation>
    <scope>NUCLEOTIDE SEQUENCE</scope>
    <source>
        <strain evidence="7">GSE-TBD4-15B</strain>
    </source>
</reference>
<dbReference type="AlphaFoldDB" id="A0A951U6U7"/>
<reference evidence="7" key="1">
    <citation type="submission" date="2021-05" db="EMBL/GenBank/DDBJ databases">
        <authorList>
            <person name="Pietrasiak N."/>
            <person name="Ward R."/>
            <person name="Stajich J.E."/>
            <person name="Kurbessoian T."/>
        </authorList>
    </citation>
    <scope>NUCLEOTIDE SEQUENCE</scope>
    <source>
        <strain evidence="7">GSE-TBD4-15B</strain>
    </source>
</reference>
<dbReference type="NCBIfam" id="TIGR01352">
    <property type="entry name" value="tonB_Cterm"/>
    <property type="match status" value="1"/>
</dbReference>
<dbReference type="Proteomes" id="UP000707356">
    <property type="component" value="Unassembled WGS sequence"/>
</dbReference>
<evidence type="ECO:0000256" key="1">
    <source>
        <dbReference type="ARBA" id="ARBA00004167"/>
    </source>
</evidence>
<dbReference type="GO" id="GO:0016020">
    <property type="term" value="C:membrane"/>
    <property type="evidence" value="ECO:0007669"/>
    <property type="project" value="UniProtKB-SubCell"/>
</dbReference>
<feature type="compositionally biased region" description="Low complexity" evidence="5">
    <location>
        <begin position="168"/>
        <end position="211"/>
    </location>
</feature>
<feature type="region of interest" description="Disordered" evidence="5">
    <location>
        <begin position="59"/>
        <end position="211"/>
    </location>
</feature>
<accession>A0A951U6U7</accession>
<dbReference type="Gene3D" id="3.30.1150.10">
    <property type="match status" value="1"/>
</dbReference>